<sequence>MRLNPACHFFPPLWHICILRYLFLQLRHRHTYSSLVSASYHTHTSTMTTNPDLIFALESITSASLSASTTTVRTTEPSSVATAKPSVLRPRDPRHGCINGTRISTCRLCAGHVLRTKIPCQGCKGTGFVGAKCGACAVGAAVALRSLIKETAAESLAQDESRAKEIGKGKTATKEEYNEERRLREA</sequence>
<reference evidence="2 3" key="1">
    <citation type="journal article" date="2014" name="BMC Genomics">
        <title>Genome sequencing of four Aureobasidium pullulans varieties: biotechnological potential, stress tolerance, and description of new species.</title>
        <authorList>
            <person name="Gostin Ar C."/>
            <person name="Ohm R.A."/>
            <person name="Kogej T."/>
            <person name="Sonjak S."/>
            <person name="Turk M."/>
            <person name="Zajc J."/>
            <person name="Zalar P."/>
            <person name="Grube M."/>
            <person name="Sun H."/>
            <person name="Han J."/>
            <person name="Sharma A."/>
            <person name="Chiniquy J."/>
            <person name="Ngan C.Y."/>
            <person name="Lipzen A."/>
            <person name="Barry K."/>
            <person name="Grigoriev I.V."/>
            <person name="Gunde-Cimerman N."/>
        </authorList>
    </citation>
    <scope>NUCLEOTIDE SEQUENCE [LARGE SCALE GENOMIC DNA]</scope>
    <source>
        <strain evidence="2 3">EXF-2481</strain>
    </source>
</reference>
<accession>A0A074YEC4</accession>
<evidence type="ECO:0000313" key="2">
    <source>
        <dbReference type="EMBL" id="KEQ92472.1"/>
    </source>
</evidence>
<name>A0A074YEC4_AURSE</name>
<dbReference type="GeneID" id="25372199"/>
<organism evidence="2 3">
    <name type="scientific">Aureobasidium subglaciale (strain EXF-2481)</name>
    <name type="common">Aureobasidium pullulans var. subglaciale</name>
    <dbReference type="NCBI Taxonomy" id="1043005"/>
    <lineage>
        <taxon>Eukaryota</taxon>
        <taxon>Fungi</taxon>
        <taxon>Dikarya</taxon>
        <taxon>Ascomycota</taxon>
        <taxon>Pezizomycotina</taxon>
        <taxon>Dothideomycetes</taxon>
        <taxon>Dothideomycetidae</taxon>
        <taxon>Dothideales</taxon>
        <taxon>Saccotheciaceae</taxon>
        <taxon>Aureobasidium</taxon>
    </lineage>
</organism>
<dbReference type="AlphaFoldDB" id="A0A074YEC4"/>
<feature type="compositionally biased region" description="Basic and acidic residues" evidence="1">
    <location>
        <begin position="159"/>
        <end position="186"/>
    </location>
</feature>
<gene>
    <name evidence="2" type="ORF">AUEXF2481DRAFT_91211</name>
</gene>
<dbReference type="RefSeq" id="XP_013341038.1">
    <property type="nucleotide sequence ID" value="XM_013485584.1"/>
</dbReference>
<keyword evidence="3" id="KW-1185">Reference proteome</keyword>
<evidence type="ECO:0000256" key="1">
    <source>
        <dbReference type="SAM" id="MobiDB-lite"/>
    </source>
</evidence>
<proteinExistence type="predicted"/>
<protein>
    <submittedName>
        <fullName evidence="2">Uncharacterized protein</fullName>
    </submittedName>
</protein>
<feature type="region of interest" description="Disordered" evidence="1">
    <location>
        <begin position="157"/>
        <end position="186"/>
    </location>
</feature>
<dbReference type="OrthoDB" id="3935915at2759"/>
<dbReference type="HOGENOM" id="CLU_126887_0_0_1"/>
<dbReference type="Proteomes" id="UP000030641">
    <property type="component" value="Unassembled WGS sequence"/>
</dbReference>
<dbReference type="EMBL" id="KL584770">
    <property type="protein sequence ID" value="KEQ92472.1"/>
    <property type="molecule type" value="Genomic_DNA"/>
</dbReference>
<evidence type="ECO:0000313" key="3">
    <source>
        <dbReference type="Proteomes" id="UP000030641"/>
    </source>
</evidence>
<dbReference type="InParanoid" id="A0A074YEC4"/>